<feature type="transmembrane region" description="Helical" evidence="1">
    <location>
        <begin position="158"/>
        <end position="174"/>
    </location>
</feature>
<name>A0ABR2A6Y7_9ROSI</name>
<gene>
    <name evidence="2" type="ORF">V6N11_037855</name>
</gene>
<comment type="caution">
    <text evidence="2">The sequence shown here is derived from an EMBL/GenBank/DDBJ whole genome shotgun (WGS) entry which is preliminary data.</text>
</comment>
<accession>A0ABR2A6Y7</accession>
<sequence length="229" mass="25882">MQSTIRFKSQFLHPGTTVFLNPVLKSTISLRNFNNSSKSPIFTAAPLLSRKTQIQKPVVCARKSRRYDSRRSADSALELISILASNLNVLPQPLDLVLQHLVAADGGLRFLNGFNGVRFYPWKRRRVRKSSGDKILGFVVILGSCIACLLLGKELRSDLLFGILGFIFFVFALIKEWRRGFKVWIFGVCCVGILVGLRHRGNEGMKLFKEIRVSSSVMEIVKRGKRRGR</sequence>
<keyword evidence="3" id="KW-1185">Reference proteome</keyword>
<keyword evidence="1" id="KW-1133">Transmembrane helix</keyword>
<dbReference type="Proteomes" id="UP001396334">
    <property type="component" value="Unassembled WGS sequence"/>
</dbReference>
<evidence type="ECO:0000256" key="1">
    <source>
        <dbReference type="SAM" id="Phobius"/>
    </source>
</evidence>
<proteinExistence type="predicted"/>
<reference evidence="2 3" key="1">
    <citation type="journal article" date="2024" name="G3 (Bethesda)">
        <title>Genome assembly of Hibiscus sabdariffa L. provides insights into metabolisms of medicinal natural products.</title>
        <authorList>
            <person name="Kim T."/>
        </authorList>
    </citation>
    <scope>NUCLEOTIDE SEQUENCE [LARGE SCALE GENOMIC DNA]</scope>
    <source>
        <strain evidence="2">TK-2024</strain>
        <tissue evidence="2">Old leaves</tissue>
    </source>
</reference>
<organism evidence="2 3">
    <name type="scientific">Hibiscus sabdariffa</name>
    <name type="common">roselle</name>
    <dbReference type="NCBI Taxonomy" id="183260"/>
    <lineage>
        <taxon>Eukaryota</taxon>
        <taxon>Viridiplantae</taxon>
        <taxon>Streptophyta</taxon>
        <taxon>Embryophyta</taxon>
        <taxon>Tracheophyta</taxon>
        <taxon>Spermatophyta</taxon>
        <taxon>Magnoliopsida</taxon>
        <taxon>eudicotyledons</taxon>
        <taxon>Gunneridae</taxon>
        <taxon>Pentapetalae</taxon>
        <taxon>rosids</taxon>
        <taxon>malvids</taxon>
        <taxon>Malvales</taxon>
        <taxon>Malvaceae</taxon>
        <taxon>Malvoideae</taxon>
        <taxon>Hibiscus</taxon>
    </lineage>
</organism>
<evidence type="ECO:0000313" key="3">
    <source>
        <dbReference type="Proteomes" id="UP001396334"/>
    </source>
</evidence>
<keyword evidence="1" id="KW-0812">Transmembrane</keyword>
<feature type="transmembrane region" description="Helical" evidence="1">
    <location>
        <begin position="135"/>
        <end position="152"/>
    </location>
</feature>
<keyword evidence="1" id="KW-0472">Membrane</keyword>
<evidence type="ECO:0000313" key="2">
    <source>
        <dbReference type="EMBL" id="KAK8488577.1"/>
    </source>
</evidence>
<feature type="transmembrane region" description="Helical" evidence="1">
    <location>
        <begin position="181"/>
        <end position="199"/>
    </location>
</feature>
<protein>
    <submittedName>
        <fullName evidence="2">Uncharacterized protein</fullName>
    </submittedName>
</protein>
<dbReference type="EMBL" id="JBBPBN010000345">
    <property type="protein sequence ID" value="KAK8488577.1"/>
    <property type="molecule type" value="Genomic_DNA"/>
</dbReference>